<organism evidence="2 3">
    <name type="scientific">Dermatophagoides farinae</name>
    <name type="common">American house dust mite</name>
    <dbReference type="NCBI Taxonomy" id="6954"/>
    <lineage>
        <taxon>Eukaryota</taxon>
        <taxon>Metazoa</taxon>
        <taxon>Ecdysozoa</taxon>
        <taxon>Arthropoda</taxon>
        <taxon>Chelicerata</taxon>
        <taxon>Arachnida</taxon>
        <taxon>Acari</taxon>
        <taxon>Acariformes</taxon>
        <taxon>Sarcoptiformes</taxon>
        <taxon>Astigmata</taxon>
        <taxon>Psoroptidia</taxon>
        <taxon>Analgoidea</taxon>
        <taxon>Pyroglyphidae</taxon>
        <taxon>Dermatophagoidinae</taxon>
        <taxon>Dermatophagoides</taxon>
    </lineage>
</organism>
<gene>
    <name evidence="2" type="ORF">DERF_009839</name>
</gene>
<proteinExistence type="predicted"/>
<sequence>MINGQKITILLWIEMFLFVCYATNQYHIIKAGLVVCQKIAKHSKSFTEGEFIKDCLMVSQTHILIIFRIDCSRPITVLRKNTCKIFQNTKSGCTIQT</sequence>
<name>A0A922L2X9_DERFA</name>
<reference evidence="2" key="2">
    <citation type="journal article" date="2022" name="Res Sq">
        <title>Comparative Genomics Reveals Insights into the Divergent Evolution of Astigmatic Mites and Household Pest Adaptations.</title>
        <authorList>
            <person name="Xiong Q."/>
            <person name="Wan A.T.-Y."/>
            <person name="Liu X.-Y."/>
            <person name="Fung C.S.-H."/>
            <person name="Xiao X."/>
            <person name="Malainual N."/>
            <person name="Hou J."/>
            <person name="Wang L."/>
            <person name="Wang M."/>
            <person name="Yang K."/>
            <person name="Cui Y."/>
            <person name="Leung E."/>
            <person name="Nong W."/>
            <person name="Shin S.-K."/>
            <person name="Au S."/>
            <person name="Jeong K.Y."/>
            <person name="Chew F.T."/>
            <person name="Hui J."/>
            <person name="Leung T.F."/>
            <person name="Tungtrongchitr A."/>
            <person name="Zhong N."/>
            <person name="Liu Z."/>
            <person name="Tsui S."/>
        </authorList>
    </citation>
    <scope>NUCLEOTIDE SEQUENCE</scope>
    <source>
        <strain evidence="2">Derf</strain>
        <tissue evidence="2">Whole organism</tissue>
    </source>
</reference>
<dbReference type="Proteomes" id="UP000790347">
    <property type="component" value="Unassembled WGS sequence"/>
</dbReference>
<protein>
    <recommendedName>
        <fullName evidence="4">Secreted protein</fullName>
    </recommendedName>
</protein>
<dbReference type="AlphaFoldDB" id="A0A922L2X9"/>
<comment type="caution">
    <text evidence="2">The sequence shown here is derived from an EMBL/GenBank/DDBJ whole genome shotgun (WGS) entry which is preliminary data.</text>
</comment>
<evidence type="ECO:0000313" key="3">
    <source>
        <dbReference type="Proteomes" id="UP000790347"/>
    </source>
</evidence>
<evidence type="ECO:0008006" key="4">
    <source>
        <dbReference type="Google" id="ProtNLM"/>
    </source>
</evidence>
<feature type="chain" id="PRO_5037390281" description="Secreted protein" evidence="1">
    <location>
        <begin position="23"/>
        <end position="97"/>
    </location>
</feature>
<keyword evidence="3" id="KW-1185">Reference proteome</keyword>
<dbReference type="EMBL" id="ASGP02000004">
    <property type="protein sequence ID" value="KAH9511371.1"/>
    <property type="molecule type" value="Genomic_DNA"/>
</dbReference>
<reference evidence="2" key="1">
    <citation type="submission" date="2013-05" db="EMBL/GenBank/DDBJ databases">
        <authorList>
            <person name="Yim A.K.Y."/>
            <person name="Chan T.F."/>
            <person name="Ji K.M."/>
            <person name="Liu X.Y."/>
            <person name="Zhou J.W."/>
            <person name="Li R.Q."/>
            <person name="Yang K.Y."/>
            <person name="Li J."/>
            <person name="Li M."/>
            <person name="Law P.T.W."/>
            <person name="Wu Y.L."/>
            <person name="Cai Z.L."/>
            <person name="Qin H."/>
            <person name="Bao Y."/>
            <person name="Leung R.K.K."/>
            <person name="Ng P.K.S."/>
            <person name="Zou J."/>
            <person name="Zhong X.J."/>
            <person name="Ran P.X."/>
            <person name="Zhong N.S."/>
            <person name="Liu Z.G."/>
            <person name="Tsui S.K.W."/>
        </authorList>
    </citation>
    <scope>NUCLEOTIDE SEQUENCE</scope>
    <source>
        <strain evidence="2">Derf</strain>
        <tissue evidence="2">Whole organism</tissue>
    </source>
</reference>
<keyword evidence="1" id="KW-0732">Signal</keyword>
<feature type="signal peptide" evidence="1">
    <location>
        <begin position="1"/>
        <end position="22"/>
    </location>
</feature>
<evidence type="ECO:0000313" key="2">
    <source>
        <dbReference type="EMBL" id="KAH9511371.1"/>
    </source>
</evidence>
<evidence type="ECO:0000256" key="1">
    <source>
        <dbReference type="SAM" id="SignalP"/>
    </source>
</evidence>
<accession>A0A922L2X9</accession>